<keyword evidence="2" id="KW-0479">Metal-binding</keyword>
<dbReference type="RefSeq" id="WP_139078201.1">
    <property type="nucleotide sequence ID" value="NZ_VDFU01000026.1"/>
</dbReference>
<keyword evidence="3" id="KW-0547">Nucleotide-binding</keyword>
<dbReference type="InterPro" id="IPR005494">
    <property type="entry name" value="GSPS_pre-ATP-grasp-like_dom"/>
</dbReference>
<accession>A0A5C4MSE0</accession>
<keyword evidence="1" id="KW-0436">Ligase</keyword>
<protein>
    <submittedName>
        <fullName evidence="7">Glutathionylspermidine synthase family protein</fullName>
    </submittedName>
</protein>
<comment type="caution">
    <text evidence="7">The sequence shown here is derived from an EMBL/GenBank/DDBJ whole genome shotgun (WGS) entry which is preliminary data.</text>
</comment>
<dbReference type="EMBL" id="VDFU01000026">
    <property type="protein sequence ID" value="TNC47400.1"/>
    <property type="molecule type" value="Genomic_DNA"/>
</dbReference>
<keyword evidence="4" id="KW-0067">ATP-binding</keyword>
<dbReference type="Proteomes" id="UP000305887">
    <property type="component" value="Unassembled WGS sequence"/>
</dbReference>
<dbReference type="GO" id="GO:0016874">
    <property type="term" value="F:ligase activity"/>
    <property type="evidence" value="ECO:0007669"/>
    <property type="project" value="UniProtKB-KW"/>
</dbReference>
<evidence type="ECO:0000313" key="7">
    <source>
        <dbReference type="EMBL" id="TNC47400.1"/>
    </source>
</evidence>
<evidence type="ECO:0000256" key="3">
    <source>
        <dbReference type="ARBA" id="ARBA00022741"/>
    </source>
</evidence>
<dbReference type="Gene3D" id="3.30.1490.330">
    <property type="match status" value="1"/>
</dbReference>
<gene>
    <name evidence="7" type="ORF">FHG66_16775</name>
</gene>
<dbReference type="SUPFAM" id="SSF56059">
    <property type="entry name" value="Glutathione synthetase ATP-binding domain-like"/>
    <property type="match status" value="1"/>
</dbReference>
<evidence type="ECO:0000256" key="1">
    <source>
        <dbReference type="ARBA" id="ARBA00022598"/>
    </source>
</evidence>
<dbReference type="Pfam" id="PF03738">
    <property type="entry name" value="GSP_synth"/>
    <property type="match status" value="1"/>
</dbReference>
<dbReference type="GO" id="GO:0005524">
    <property type="term" value="F:ATP binding"/>
    <property type="evidence" value="ECO:0007669"/>
    <property type="project" value="UniProtKB-KW"/>
</dbReference>
<dbReference type="SUPFAM" id="SSF52440">
    <property type="entry name" value="PreATP-grasp domain"/>
    <property type="match status" value="1"/>
</dbReference>
<feature type="domain" description="Glutathionylspermidine synthase pre-ATP-grasp-like" evidence="6">
    <location>
        <begin position="12"/>
        <end position="395"/>
    </location>
</feature>
<proteinExistence type="predicted"/>
<name>A0A5C4MSE0_9RHOB</name>
<organism evidence="7 8">
    <name type="scientific">Rubellimicrobium rubrum</name>
    <dbReference type="NCBI Taxonomy" id="2585369"/>
    <lineage>
        <taxon>Bacteria</taxon>
        <taxon>Pseudomonadati</taxon>
        <taxon>Pseudomonadota</taxon>
        <taxon>Alphaproteobacteria</taxon>
        <taxon>Rhodobacterales</taxon>
        <taxon>Roseobacteraceae</taxon>
        <taxon>Rubellimicrobium</taxon>
    </lineage>
</organism>
<dbReference type="OrthoDB" id="9765517at2"/>
<evidence type="ECO:0000256" key="5">
    <source>
        <dbReference type="ARBA" id="ARBA00022842"/>
    </source>
</evidence>
<dbReference type="AlphaFoldDB" id="A0A5C4MSE0"/>
<evidence type="ECO:0000256" key="2">
    <source>
        <dbReference type="ARBA" id="ARBA00022723"/>
    </source>
</evidence>
<dbReference type="InterPro" id="IPR016185">
    <property type="entry name" value="PreATP-grasp_dom_sf"/>
</dbReference>
<dbReference type="GO" id="GO:0046872">
    <property type="term" value="F:metal ion binding"/>
    <property type="evidence" value="ECO:0007669"/>
    <property type="project" value="UniProtKB-KW"/>
</dbReference>
<evidence type="ECO:0000313" key="8">
    <source>
        <dbReference type="Proteomes" id="UP000305887"/>
    </source>
</evidence>
<evidence type="ECO:0000259" key="6">
    <source>
        <dbReference type="Pfam" id="PF03738"/>
    </source>
</evidence>
<evidence type="ECO:0000256" key="4">
    <source>
        <dbReference type="ARBA" id="ARBA00022840"/>
    </source>
</evidence>
<sequence length="397" mass="44970">MQRIALGARPDWRDKARAAGFAFTEMYGEIYWEEAEAYQFSLRQIDDDLLGPSTELHAMCREAADRIIRSEELMARLAIPSEHWDLVAGSWHAREPELYGRFDLAYDGRGPAKMLEYNADTPTALYETAAFQWDWLEDQMGRGVLPPDADQFNRVHEALVERFQKILPPGTDIHFGAWMEHVEDHATVEQLAYAARDAGHVAWPVHTGSIGISDRGQFTDEESRVIGTLFLLYPWEDMLRDDFGRAIAGSGCRMIEPAWKAVVSNKGLLPVLWRMFEGHPNLLPAFFEDELGSGEPLVARSADVLGRAHVRKPLFSREGCSVRIVEEGEVTEVAEDKRYDGNPMIVQAYHPLPVFDGNRPVLGTWIIGETCEGLCIREDSTRISSDMSRFKPHYITD</sequence>
<keyword evidence="8" id="KW-1185">Reference proteome</keyword>
<reference evidence="7 8" key="1">
    <citation type="submission" date="2019-06" db="EMBL/GenBank/DDBJ databases">
        <title>YIM 131921 draft genome.</title>
        <authorList>
            <person name="Jiang L."/>
        </authorList>
    </citation>
    <scope>NUCLEOTIDE SEQUENCE [LARGE SCALE GENOMIC DNA]</scope>
    <source>
        <strain evidence="7 8">YIM 131921</strain>
    </source>
</reference>
<keyword evidence="5" id="KW-0460">Magnesium</keyword>